<sequence>MGTRLVRGSLGSGAALLFIFAASPAASAATLPVGPGKTYTTPCQAVSAAADNDAIEIDAAGNYDGDVCAIPRSGLTLRGVGGRAKIDAAGKSSGGKAIWVIQGNDTVVENIELSGTTVPDQNGAGIRQEGVNLTVRGCYFHDNDNGILAGDKQGSTILIEYTEFASNGFGDGQSHNLYINHVDKLVFQYNYSHHAKVGHLLKTRALENHILYNRLTGEDGNNSYEIDVPNGGKTLILGNLIQQSPTTDNGGIITYAVEGASNPSDSLFVVNNTIVNDRQNGGTFMNIASGVAPAIVRNNIFVGPGTIVTQEDAVQEGNVQGDVMFVDQASFDYHLQAGSPAVDEGVAPGQAEGLDLTPRYHYVHPAGAIGRMTMGTIDVGAYELNGDVEAGGASGGGPGGGTPGGGDVGGGGPGGSTPGSAGAGGDTSSGGTSANAGEHGGCGCRVAGSSLGAGAGWLASAALASIAGLRRRIRTNRDHGLYH</sequence>
<evidence type="ECO:0000313" key="4">
    <source>
        <dbReference type="Proteomes" id="UP000238348"/>
    </source>
</evidence>
<reference evidence="3 4" key="1">
    <citation type="submission" date="2015-09" db="EMBL/GenBank/DDBJ databases">
        <title>Sorangium comparison.</title>
        <authorList>
            <person name="Zaburannyi N."/>
            <person name="Bunk B."/>
            <person name="Overmann J."/>
            <person name="Mueller R."/>
        </authorList>
    </citation>
    <scope>NUCLEOTIDE SEQUENCE [LARGE SCALE GENOMIC DNA]</scope>
    <source>
        <strain evidence="3 4">So ce26</strain>
    </source>
</reference>
<accession>A0A2L0EZ63</accession>
<proteinExistence type="predicted"/>
<evidence type="ECO:0008006" key="5">
    <source>
        <dbReference type="Google" id="ProtNLM"/>
    </source>
</evidence>
<evidence type="ECO:0000256" key="2">
    <source>
        <dbReference type="SAM" id="SignalP"/>
    </source>
</evidence>
<feature type="chain" id="PRO_5014947209" description="Right handed beta helix domain-containing protein" evidence="2">
    <location>
        <begin position="29"/>
        <end position="483"/>
    </location>
</feature>
<dbReference type="Proteomes" id="UP000238348">
    <property type="component" value="Chromosome"/>
</dbReference>
<dbReference type="RefSeq" id="WP_159397433.1">
    <property type="nucleotide sequence ID" value="NZ_CP012673.1"/>
</dbReference>
<dbReference type="EMBL" id="CP012673">
    <property type="protein sequence ID" value="AUX44594.1"/>
    <property type="molecule type" value="Genomic_DNA"/>
</dbReference>
<feature type="compositionally biased region" description="Gly residues" evidence="1">
    <location>
        <begin position="392"/>
        <end position="428"/>
    </location>
</feature>
<gene>
    <name evidence="3" type="ORF">SOCE26_060600</name>
</gene>
<dbReference type="OrthoDB" id="8878147at2"/>
<feature type="region of interest" description="Disordered" evidence="1">
    <location>
        <begin position="392"/>
        <end position="437"/>
    </location>
</feature>
<evidence type="ECO:0000256" key="1">
    <source>
        <dbReference type="SAM" id="MobiDB-lite"/>
    </source>
</evidence>
<name>A0A2L0EZ63_SORCE</name>
<dbReference type="InterPro" id="IPR011050">
    <property type="entry name" value="Pectin_lyase_fold/virulence"/>
</dbReference>
<dbReference type="AlphaFoldDB" id="A0A2L0EZ63"/>
<organism evidence="3 4">
    <name type="scientific">Sorangium cellulosum</name>
    <name type="common">Polyangium cellulosum</name>
    <dbReference type="NCBI Taxonomy" id="56"/>
    <lineage>
        <taxon>Bacteria</taxon>
        <taxon>Pseudomonadati</taxon>
        <taxon>Myxococcota</taxon>
        <taxon>Polyangia</taxon>
        <taxon>Polyangiales</taxon>
        <taxon>Polyangiaceae</taxon>
        <taxon>Sorangium</taxon>
    </lineage>
</organism>
<evidence type="ECO:0000313" key="3">
    <source>
        <dbReference type="EMBL" id="AUX44594.1"/>
    </source>
</evidence>
<dbReference type="InterPro" id="IPR012334">
    <property type="entry name" value="Pectin_lyas_fold"/>
</dbReference>
<keyword evidence="2" id="KW-0732">Signal</keyword>
<dbReference type="Gene3D" id="2.160.20.10">
    <property type="entry name" value="Single-stranded right-handed beta-helix, Pectin lyase-like"/>
    <property type="match status" value="1"/>
</dbReference>
<protein>
    <recommendedName>
        <fullName evidence="5">Right handed beta helix domain-containing protein</fullName>
    </recommendedName>
</protein>
<feature type="signal peptide" evidence="2">
    <location>
        <begin position="1"/>
        <end position="28"/>
    </location>
</feature>
<dbReference type="SUPFAM" id="SSF51126">
    <property type="entry name" value="Pectin lyase-like"/>
    <property type="match status" value="1"/>
</dbReference>